<dbReference type="NCBIfam" id="TIGR03359">
    <property type="entry name" value="VI_chp_6"/>
    <property type="match status" value="1"/>
</dbReference>
<dbReference type="PIRSF" id="PIRSF028304">
    <property type="entry name" value="UCP028304"/>
    <property type="match status" value="1"/>
</dbReference>
<reference evidence="1 2" key="1">
    <citation type="submission" date="2014-07" db="EMBL/GenBank/DDBJ databases">
        <title>Draft genome sequence of Thalassospira xiamenensis IB13.</title>
        <authorList>
            <person name="Lai Q."/>
            <person name="Shao Z."/>
        </authorList>
    </citation>
    <scope>NUCLEOTIDE SEQUENCE [LARGE SCALE GENOMIC DNA]</scope>
    <source>
        <strain evidence="1 2">IB13</strain>
    </source>
</reference>
<sequence length="595" mass="67404">MPAARYFLDELDYLRNSGQEFARYYPKLTNYLSERSTDPDVERLLEGFAFLTGRLREKIDDQLPEVTQSLLMLLWPNFLRPIPSMTILQFDPLEGAIDQRQCIPAGCEVESIPLNGTVCKFRTSYDTDILPLAIGDVHHGVSKEKSVITLRLDSLNGENLRTIGIENLRFFLGGSDYSSLTLGLWLHRYLKTVAVRDLETGAEIPVRRDCVNPVGFGADEAVLPYPDNSFAGYRLLQEFYAFPHKYHFIDIKSVPTAHIATDASGFELVFELERPMPPDVRVGLPSFKLHCVPAINLFDHDAEPFLLDGRRTEHHVRPARRHDGEIEIFSIDRVNGWRPSNAARGAGSGSDGISRSFSRFESFLHEIERVDGREAVYFREKVRQSISGEKLDRLVSFIREDEQLDAENGETISIQLSCFNGSTPGDLAIGDVHVPTHMVPSFVRPSNVTRPTPPRYPVVDGTLQWQLISALSLNYLSLQSVEALRTILTVFDFNAKVDRQRERVAVMRLEGIEKLTSEPVDRLFRGVPVRGMRSVIEMRESKFANEGEMYLFASVLAEFFALYATINSFHELVVRGVEAGEEYRWTARVGNQPLI</sequence>
<dbReference type="EMBL" id="JPWJ01000001">
    <property type="protein sequence ID" value="RCK53171.1"/>
    <property type="molecule type" value="Genomic_DNA"/>
</dbReference>
<dbReference type="Pfam" id="PF05947">
    <property type="entry name" value="T6SS_TssF"/>
    <property type="match status" value="1"/>
</dbReference>
<dbReference type="PANTHER" id="PTHR35370">
    <property type="entry name" value="CYTOPLASMIC PROTEIN-RELATED-RELATED"/>
    <property type="match status" value="1"/>
</dbReference>
<accession>A0A367XK53</accession>
<dbReference type="RefSeq" id="WP_062961154.1">
    <property type="nucleotide sequence ID" value="NZ_JALLPZ010000002.1"/>
</dbReference>
<dbReference type="InterPro" id="IPR010272">
    <property type="entry name" value="T6SS_TssF"/>
</dbReference>
<comment type="caution">
    <text evidence="1">The sequence shown here is derived from an EMBL/GenBank/DDBJ whole genome shotgun (WGS) entry which is preliminary data.</text>
</comment>
<evidence type="ECO:0000313" key="1">
    <source>
        <dbReference type="EMBL" id="RCK53171.1"/>
    </source>
</evidence>
<gene>
    <name evidence="1" type="ORF">TH44_02930</name>
</gene>
<dbReference type="PANTHER" id="PTHR35370:SF4">
    <property type="entry name" value="TYPE VI SECRETION SYSTEM BASEPLATE SUBUNIT TSSF"/>
    <property type="match status" value="1"/>
</dbReference>
<evidence type="ECO:0008006" key="3">
    <source>
        <dbReference type="Google" id="ProtNLM"/>
    </source>
</evidence>
<organism evidence="1 2">
    <name type="scientific">Thalassospira xiamenensis</name>
    <dbReference type="NCBI Taxonomy" id="220697"/>
    <lineage>
        <taxon>Bacteria</taxon>
        <taxon>Pseudomonadati</taxon>
        <taxon>Pseudomonadota</taxon>
        <taxon>Alphaproteobacteria</taxon>
        <taxon>Rhodospirillales</taxon>
        <taxon>Thalassospiraceae</taxon>
        <taxon>Thalassospira</taxon>
    </lineage>
</organism>
<evidence type="ECO:0000313" key="2">
    <source>
        <dbReference type="Proteomes" id="UP000252266"/>
    </source>
</evidence>
<protein>
    <recommendedName>
        <fullName evidence="3">Type VI secretion system protein ImpG</fullName>
    </recommendedName>
</protein>
<name>A0A367XK53_9PROT</name>
<dbReference type="AlphaFoldDB" id="A0A367XK53"/>
<dbReference type="Proteomes" id="UP000252266">
    <property type="component" value="Unassembled WGS sequence"/>
</dbReference>
<proteinExistence type="predicted"/>